<evidence type="ECO:0000256" key="6">
    <source>
        <dbReference type="ARBA" id="ARBA00023274"/>
    </source>
</evidence>
<dbReference type="PANTHER" id="PTHR12810">
    <property type="entry name" value="MITOCHONDRIAL 28S RIBOSOMAL PROTEIN S29"/>
    <property type="match status" value="1"/>
</dbReference>
<dbReference type="InterPro" id="IPR019368">
    <property type="entry name" value="Ribosomal_mS29"/>
</dbReference>
<dbReference type="EMBL" id="JAZHXI010000004">
    <property type="protein sequence ID" value="KAL2072627.1"/>
    <property type="molecule type" value="Genomic_DNA"/>
</dbReference>
<evidence type="ECO:0000256" key="4">
    <source>
        <dbReference type="ARBA" id="ARBA00022980"/>
    </source>
</evidence>
<keyword evidence="10" id="KW-1185">Reference proteome</keyword>
<evidence type="ECO:0000256" key="8">
    <source>
        <dbReference type="SAM" id="MobiDB-lite"/>
    </source>
</evidence>
<evidence type="ECO:0000256" key="2">
    <source>
        <dbReference type="ARBA" id="ARBA00009863"/>
    </source>
</evidence>
<dbReference type="Proteomes" id="UP001595075">
    <property type="component" value="Unassembled WGS sequence"/>
</dbReference>
<comment type="similarity">
    <text evidence="2">Belongs to the mitochondrion-specific ribosomal protein mS29 family.</text>
</comment>
<keyword evidence="5" id="KW-0496">Mitochondrion</keyword>
<dbReference type="PANTHER" id="PTHR12810:SF0">
    <property type="entry name" value="SMALL RIBOSOMAL SUBUNIT PROTEIN MS29"/>
    <property type="match status" value="1"/>
</dbReference>
<evidence type="ECO:0000256" key="3">
    <source>
        <dbReference type="ARBA" id="ARBA00022946"/>
    </source>
</evidence>
<sequence length="522" mass="56505">MEISSTYTLGARISRRYTSRMASSNCWKCLSRPSNPMASSSPLVVRLANPTTATAFPFLAASQFSTSANRAAVPPKKNTNPNKRDMKAKGASTLRLKKKAFVKTGKPPASGERKAIRKRIVLSNTNALEVRDLVDLNGKMVDEIADNAGAARGGPESLAAAVLGAGGGKYVGQVVGLNGVTVDSLRAVEAFKTTQGWGIFRRPALLIREETAVMNKMLMDAGSRKETLRLVVDGAQGTGKSLMMLTAMASAFVKGWVVINIPEAQEVTNAVTEYAALPGTTPPLYTQNTYIANLLNQIGKANSIVLADLNLSKEHTLPIPVPDGISLFRLCELGARDPDIAWPVFQALWSELTLKGRPPILMCVDSVSFTMQNSLYRSPDFSPIHSHDLVIIKHFIDHLSGSSKLPNGGAIIAATNKSHAPISKSLNLAIKQSEDRKAGRDVTPRDPFEKSYDPRVDKALAGIEVLRLKGLSKKEARGLMEYWAKSGVLRSKVDEESVTEKWTLAGNGIVGEIQRTALWMRV</sequence>
<evidence type="ECO:0000256" key="5">
    <source>
        <dbReference type="ARBA" id="ARBA00023128"/>
    </source>
</evidence>
<feature type="region of interest" description="Disordered" evidence="8">
    <location>
        <begin position="67"/>
        <end position="91"/>
    </location>
</feature>
<evidence type="ECO:0000256" key="1">
    <source>
        <dbReference type="ARBA" id="ARBA00004173"/>
    </source>
</evidence>
<accession>A0ABR4CS84</accession>
<organism evidence="9 10">
    <name type="scientific">Oculimacula yallundae</name>
    <dbReference type="NCBI Taxonomy" id="86028"/>
    <lineage>
        <taxon>Eukaryota</taxon>
        <taxon>Fungi</taxon>
        <taxon>Dikarya</taxon>
        <taxon>Ascomycota</taxon>
        <taxon>Pezizomycotina</taxon>
        <taxon>Leotiomycetes</taxon>
        <taxon>Helotiales</taxon>
        <taxon>Ploettnerulaceae</taxon>
        <taxon>Oculimacula</taxon>
    </lineage>
</organism>
<gene>
    <name evidence="9" type="ORF">VTL71DRAFT_11970</name>
</gene>
<proteinExistence type="inferred from homology"/>
<evidence type="ECO:0000313" key="9">
    <source>
        <dbReference type="EMBL" id="KAL2072627.1"/>
    </source>
</evidence>
<keyword evidence="4" id="KW-0689">Ribosomal protein</keyword>
<evidence type="ECO:0000313" key="10">
    <source>
        <dbReference type="Proteomes" id="UP001595075"/>
    </source>
</evidence>
<comment type="caution">
    <text evidence="9">The sequence shown here is derived from an EMBL/GenBank/DDBJ whole genome shotgun (WGS) entry which is preliminary data.</text>
</comment>
<dbReference type="Pfam" id="PF10236">
    <property type="entry name" value="DAP3"/>
    <property type="match status" value="1"/>
</dbReference>
<name>A0ABR4CS84_9HELO</name>
<protein>
    <recommendedName>
        <fullName evidence="7">Small ribosomal subunit protein mS29</fullName>
    </recommendedName>
</protein>
<reference evidence="9 10" key="1">
    <citation type="journal article" date="2024" name="Commun. Biol.">
        <title>Comparative genomic analysis of thermophilic fungi reveals convergent evolutionary adaptations and gene losses.</title>
        <authorList>
            <person name="Steindorff A.S."/>
            <person name="Aguilar-Pontes M.V."/>
            <person name="Robinson A.J."/>
            <person name="Andreopoulos B."/>
            <person name="LaButti K."/>
            <person name="Kuo A."/>
            <person name="Mondo S."/>
            <person name="Riley R."/>
            <person name="Otillar R."/>
            <person name="Haridas S."/>
            <person name="Lipzen A."/>
            <person name="Grimwood J."/>
            <person name="Schmutz J."/>
            <person name="Clum A."/>
            <person name="Reid I.D."/>
            <person name="Moisan M.C."/>
            <person name="Butler G."/>
            <person name="Nguyen T.T.M."/>
            <person name="Dewar K."/>
            <person name="Conant G."/>
            <person name="Drula E."/>
            <person name="Henrissat B."/>
            <person name="Hansel C."/>
            <person name="Singer S."/>
            <person name="Hutchinson M.I."/>
            <person name="de Vries R.P."/>
            <person name="Natvig D.O."/>
            <person name="Powell A.J."/>
            <person name="Tsang A."/>
            <person name="Grigoriev I.V."/>
        </authorList>
    </citation>
    <scope>NUCLEOTIDE SEQUENCE [LARGE SCALE GENOMIC DNA]</scope>
    <source>
        <strain evidence="9 10">CBS 494.80</strain>
    </source>
</reference>
<keyword evidence="6" id="KW-0687">Ribonucleoprotein</keyword>
<comment type="subcellular location">
    <subcellularLocation>
        <location evidence="1">Mitochondrion</location>
    </subcellularLocation>
</comment>
<keyword evidence="3" id="KW-0809">Transit peptide</keyword>
<evidence type="ECO:0000256" key="7">
    <source>
        <dbReference type="ARBA" id="ARBA00035140"/>
    </source>
</evidence>